<sequence>MILLLLLLLQVLSLVRVEGSVGLGCDAVSTDTVFGFALDEDTNFVSNKINNLHPKNHHEKSKATFYYKNSVEYFTLKQKFGEGVRHPELCSIAQILSLMSDKITVPSRDEKRSFQGLLGWFHKNWEFVLPFFPFIHLRDENNQIIDGRREFIEKCLNPK</sequence>
<name>A0ABR2L4S6_9EUKA</name>
<feature type="chain" id="PRO_5047403945" evidence="1">
    <location>
        <begin position="20"/>
        <end position="159"/>
    </location>
</feature>
<dbReference type="Proteomes" id="UP001470230">
    <property type="component" value="Unassembled WGS sequence"/>
</dbReference>
<keyword evidence="3" id="KW-1185">Reference proteome</keyword>
<proteinExistence type="predicted"/>
<keyword evidence="1" id="KW-0732">Signal</keyword>
<comment type="caution">
    <text evidence="2">The sequence shown here is derived from an EMBL/GenBank/DDBJ whole genome shotgun (WGS) entry which is preliminary data.</text>
</comment>
<reference evidence="2 3" key="1">
    <citation type="submission" date="2024-04" db="EMBL/GenBank/DDBJ databases">
        <title>Tritrichomonas musculus Genome.</title>
        <authorList>
            <person name="Alves-Ferreira E."/>
            <person name="Grigg M."/>
            <person name="Lorenzi H."/>
            <person name="Galac M."/>
        </authorList>
    </citation>
    <scope>NUCLEOTIDE SEQUENCE [LARGE SCALE GENOMIC DNA]</scope>
    <source>
        <strain evidence="2 3">EAF2021</strain>
    </source>
</reference>
<accession>A0ABR2L4S6</accession>
<evidence type="ECO:0000313" key="2">
    <source>
        <dbReference type="EMBL" id="KAK8898357.1"/>
    </source>
</evidence>
<feature type="signal peptide" evidence="1">
    <location>
        <begin position="1"/>
        <end position="19"/>
    </location>
</feature>
<evidence type="ECO:0000256" key="1">
    <source>
        <dbReference type="SAM" id="SignalP"/>
    </source>
</evidence>
<dbReference type="EMBL" id="JAPFFF010000001">
    <property type="protein sequence ID" value="KAK8898357.1"/>
    <property type="molecule type" value="Genomic_DNA"/>
</dbReference>
<evidence type="ECO:0000313" key="3">
    <source>
        <dbReference type="Proteomes" id="UP001470230"/>
    </source>
</evidence>
<organism evidence="2 3">
    <name type="scientific">Tritrichomonas musculus</name>
    <dbReference type="NCBI Taxonomy" id="1915356"/>
    <lineage>
        <taxon>Eukaryota</taxon>
        <taxon>Metamonada</taxon>
        <taxon>Parabasalia</taxon>
        <taxon>Tritrichomonadida</taxon>
        <taxon>Tritrichomonadidae</taxon>
        <taxon>Tritrichomonas</taxon>
    </lineage>
</organism>
<gene>
    <name evidence="2" type="ORF">M9Y10_000642</name>
</gene>
<protein>
    <submittedName>
        <fullName evidence="2">Uncharacterized protein</fullName>
    </submittedName>
</protein>